<dbReference type="Pfam" id="PF01724">
    <property type="entry name" value="DUF29"/>
    <property type="match status" value="1"/>
</dbReference>
<dbReference type="EMBL" id="JAADJT010000003">
    <property type="protein sequence ID" value="NGZ84422.1"/>
    <property type="molecule type" value="Genomic_DNA"/>
</dbReference>
<dbReference type="Proteomes" id="UP000666369">
    <property type="component" value="Unassembled WGS sequence"/>
</dbReference>
<accession>A0ABX0FIP0</accession>
<dbReference type="InterPro" id="IPR002636">
    <property type="entry name" value="DUF29"/>
</dbReference>
<protein>
    <submittedName>
        <fullName evidence="1">DUF29 domain-containing protein</fullName>
    </submittedName>
</protein>
<dbReference type="Gene3D" id="1.20.1220.20">
    <property type="entry name" value="Uncharcterised protein PF01724"/>
    <property type="match status" value="1"/>
</dbReference>
<keyword evidence="2" id="KW-1185">Reference proteome</keyword>
<name>A0ABX0FIP0_9BURK</name>
<dbReference type="PANTHER" id="PTHR34235">
    <property type="entry name" value="SLR1203 PROTEIN-RELATED"/>
    <property type="match status" value="1"/>
</dbReference>
<evidence type="ECO:0000313" key="1">
    <source>
        <dbReference type="EMBL" id="NGZ84422.1"/>
    </source>
</evidence>
<comment type="caution">
    <text evidence="1">The sequence shown here is derived from an EMBL/GenBank/DDBJ whole genome shotgun (WGS) entry which is preliminary data.</text>
</comment>
<organism evidence="1 2">
    <name type="scientific">Duganella aceris</name>
    <dbReference type="NCBI Taxonomy" id="2703883"/>
    <lineage>
        <taxon>Bacteria</taxon>
        <taxon>Pseudomonadati</taxon>
        <taxon>Pseudomonadota</taxon>
        <taxon>Betaproteobacteria</taxon>
        <taxon>Burkholderiales</taxon>
        <taxon>Oxalobacteraceae</taxon>
        <taxon>Telluria group</taxon>
        <taxon>Duganella</taxon>
    </lineage>
</organism>
<reference evidence="1 2" key="1">
    <citation type="submission" date="2020-01" db="EMBL/GenBank/DDBJ databases">
        <authorList>
            <person name="Lee S.D."/>
        </authorList>
    </citation>
    <scope>NUCLEOTIDE SEQUENCE [LARGE SCALE GENOMIC DNA]</scope>
    <source>
        <strain evidence="1 2">SAP-35</strain>
    </source>
</reference>
<reference evidence="2" key="2">
    <citation type="submission" date="2023-07" db="EMBL/GenBank/DDBJ databases">
        <title>Duganella aceri sp. nov., isolated from tree sap.</title>
        <authorList>
            <person name="Kim I.S."/>
        </authorList>
    </citation>
    <scope>NUCLEOTIDE SEQUENCE [LARGE SCALE GENOMIC DNA]</scope>
    <source>
        <strain evidence="2">SAP-35</strain>
    </source>
</reference>
<gene>
    <name evidence="1" type="ORF">GW587_09145</name>
</gene>
<dbReference type="RefSeq" id="WP_166101360.1">
    <property type="nucleotide sequence ID" value="NZ_JAADJT010000003.1"/>
</dbReference>
<evidence type="ECO:0000313" key="2">
    <source>
        <dbReference type="Proteomes" id="UP000666369"/>
    </source>
</evidence>
<proteinExistence type="predicted"/>
<sequence>MDDHINSDYETDALIWTNTQIALLRAGKFDQLDLDNVISELEYQVRKDKREVAHRLIGLMTHLLKYKYQPERISASWIRTINGHRLEIAGILTQMPSLRPSLDAYVAKGYAKAVKDAAKETHLPLSTFPKENPFTVDQILDEDFWPGQK</sequence>